<dbReference type="Proteomes" id="UP000095038">
    <property type="component" value="Unassembled WGS sequence"/>
</dbReference>
<gene>
    <name evidence="2" type="ORF">ASCRUDRAFT_6105</name>
</gene>
<feature type="compositionally biased region" description="Low complexity" evidence="1">
    <location>
        <begin position="9"/>
        <end position="18"/>
    </location>
</feature>
<dbReference type="EMBL" id="KV454475">
    <property type="protein sequence ID" value="ODV64255.1"/>
    <property type="molecule type" value="Genomic_DNA"/>
</dbReference>
<accession>A0A1D2VRR3</accession>
<sequence length="140" mass="15220">MPLRQVFATKPVESTPVTEPEKTTPEPVADDASEIPADPAAPTELERSATMVYAEKYRLVGPVIKAANPYFNPPFQFVKTHTGTVGKRLIDSVDSFGVTALKSLETHIPFGSKPKTEPETEIPVVDETEPAVDSQTVNKN</sequence>
<evidence type="ECO:0000313" key="2">
    <source>
        <dbReference type="EMBL" id="ODV64255.1"/>
    </source>
</evidence>
<dbReference type="InParanoid" id="A0A1D2VRR3"/>
<keyword evidence="3" id="KW-1185">Reference proteome</keyword>
<dbReference type="AlphaFoldDB" id="A0A1D2VRR3"/>
<dbReference type="RefSeq" id="XP_020050562.1">
    <property type="nucleotide sequence ID" value="XM_020191266.1"/>
</dbReference>
<feature type="region of interest" description="Disordered" evidence="1">
    <location>
        <begin position="1"/>
        <end position="45"/>
    </location>
</feature>
<feature type="region of interest" description="Disordered" evidence="1">
    <location>
        <begin position="109"/>
        <end position="140"/>
    </location>
</feature>
<proteinExistence type="predicted"/>
<evidence type="ECO:0000313" key="3">
    <source>
        <dbReference type="Proteomes" id="UP000095038"/>
    </source>
</evidence>
<dbReference type="GeneID" id="30964902"/>
<name>A0A1D2VRR3_9ASCO</name>
<protein>
    <submittedName>
        <fullName evidence="2">Uncharacterized protein</fullName>
    </submittedName>
</protein>
<evidence type="ECO:0000256" key="1">
    <source>
        <dbReference type="SAM" id="MobiDB-lite"/>
    </source>
</evidence>
<organism evidence="2 3">
    <name type="scientific">Ascoidea rubescens DSM 1968</name>
    <dbReference type="NCBI Taxonomy" id="1344418"/>
    <lineage>
        <taxon>Eukaryota</taxon>
        <taxon>Fungi</taxon>
        <taxon>Dikarya</taxon>
        <taxon>Ascomycota</taxon>
        <taxon>Saccharomycotina</taxon>
        <taxon>Saccharomycetes</taxon>
        <taxon>Ascoideaceae</taxon>
        <taxon>Ascoidea</taxon>
    </lineage>
</organism>
<reference evidence="3" key="1">
    <citation type="submission" date="2016-05" db="EMBL/GenBank/DDBJ databases">
        <title>Comparative genomics of biotechnologically important yeasts.</title>
        <authorList>
            <consortium name="DOE Joint Genome Institute"/>
            <person name="Riley R."/>
            <person name="Haridas S."/>
            <person name="Wolfe K.H."/>
            <person name="Lopes M.R."/>
            <person name="Hittinger C.T."/>
            <person name="Goker M."/>
            <person name="Salamov A."/>
            <person name="Wisecaver J."/>
            <person name="Long T.M."/>
            <person name="Aerts A.L."/>
            <person name="Barry K."/>
            <person name="Choi C."/>
            <person name="Clum A."/>
            <person name="Coughlan A.Y."/>
            <person name="Deshpande S."/>
            <person name="Douglass A.P."/>
            <person name="Hanson S.J."/>
            <person name="Klenk H.-P."/>
            <person name="Labutti K."/>
            <person name="Lapidus A."/>
            <person name="Lindquist E."/>
            <person name="Lipzen A."/>
            <person name="Meier-Kolthoff J.P."/>
            <person name="Ohm R.A."/>
            <person name="Otillar R.P."/>
            <person name="Pangilinan J."/>
            <person name="Peng Y."/>
            <person name="Rokas A."/>
            <person name="Rosa C.A."/>
            <person name="Scheuner C."/>
            <person name="Sibirny A.A."/>
            <person name="Slot J.C."/>
            <person name="Stielow J.B."/>
            <person name="Sun H."/>
            <person name="Kurtzman C.P."/>
            <person name="Blackwell M."/>
            <person name="Grigoriev I.V."/>
            <person name="Jeffries T.W."/>
        </authorList>
    </citation>
    <scope>NUCLEOTIDE SEQUENCE [LARGE SCALE GENOMIC DNA]</scope>
    <source>
        <strain evidence="3">DSM 1968</strain>
    </source>
</reference>